<protein>
    <submittedName>
        <fullName evidence="2">Uncharacterized protein</fullName>
    </submittedName>
</protein>
<sequence length="187" mass="20660">MTEASAKEYDHDIVEIPLSTSTGNLILSSLFDPFLAELNRVPNDLSSYRHRIDANVEEQRKYREVLEGLQDKVLKYRQKAAESDICLGTSISDRHSASLSSYHGSNQFTSPDHQAGSGAGLLHVVTDANVSPLDFPLLQPFECADLLRLQHILRVPHRADTRRTVSKRDSGGSHRHVAISERSSGGG</sequence>
<evidence type="ECO:0000256" key="1">
    <source>
        <dbReference type="SAM" id="MobiDB-lite"/>
    </source>
</evidence>
<name>A0A4U8UPR6_STECR</name>
<proteinExistence type="predicted"/>
<feature type="region of interest" description="Disordered" evidence="1">
    <location>
        <begin position="159"/>
        <end position="187"/>
    </location>
</feature>
<gene>
    <name evidence="2" type="ORF">L596_002578</name>
</gene>
<comment type="caution">
    <text evidence="2">The sequence shown here is derived from an EMBL/GenBank/DDBJ whole genome shotgun (WGS) entry which is preliminary data.</text>
</comment>
<organism evidence="2 3">
    <name type="scientific">Steinernema carpocapsae</name>
    <name type="common">Entomopathogenic nematode</name>
    <dbReference type="NCBI Taxonomy" id="34508"/>
    <lineage>
        <taxon>Eukaryota</taxon>
        <taxon>Metazoa</taxon>
        <taxon>Ecdysozoa</taxon>
        <taxon>Nematoda</taxon>
        <taxon>Chromadorea</taxon>
        <taxon>Rhabditida</taxon>
        <taxon>Tylenchina</taxon>
        <taxon>Panagrolaimomorpha</taxon>
        <taxon>Strongyloidoidea</taxon>
        <taxon>Steinernematidae</taxon>
        <taxon>Steinernema</taxon>
    </lineage>
</organism>
<keyword evidence="3" id="KW-1185">Reference proteome</keyword>
<feature type="compositionally biased region" description="Basic and acidic residues" evidence="1">
    <location>
        <begin position="159"/>
        <end position="172"/>
    </location>
</feature>
<evidence type="ECO:0000313" key="3">
    <source>
        <dbReference type="Proteomes" id="UP000298663"/>
    </source>
</evidence>
<dbReference type="EMBL" id="AZBU02000001">
    <property type="protein sequence ID" value="TMS35114.1"/>
    <property type="molecule type" value="Genomic_DNA"/>
</dbReference>
<reference evidence="2 3" key="1">
    <citation type="journal article" date="2015" name="Genome Biol.">
        <title>Comparative genomics of Steinernema reveals deeply conserved gene regulatory networks.</title>
        <authorList>
            <person name="Dillman A.R."/>
            <person name="Macchietto M."/>
            <person name="Porter C.F."/>
            <person name="Rogers A."/>
            <person name="Williams B."/>
            <person name="Antoshechkin I."/>
            <person name="Lee M.M."/>
            <person name="Goodwin Z."/>
            <person name="Lu X."/>
            <person name="Lewis E.E."/>
            <person name="Goodrich-Blair H."/>
            <person name="Stock S.P."/>
            <person name="Adams B.J."/>
            <person name="Sternberg P.W."/>
            <person name="Mortazavi A."/>
        </authorList>
    </citation>
    <scope>NUCLEOTIDE SEQUENCE [LARGE SCALE GENOMIC DNA]</scope>
    <source>
        <strain evidence="2 3">ALL</strain>
    </source>
</reference>
<dbReference type="AlphaFoldDB" id="A0A4U8UPR6"/>
<reference evidence="2 3" key="2">
    <citation type="journal article" date="2019" name="G3 (Bethesda)">
        <title>Hybrid Assembly of the Genome of the Entomopathogenic Nematode Steinernema carpocapsae Identifies the X-Chromosome.</title>
        <authorList>
            <person name="Serra L."/>
            <person name="Macchietto M."/>
            <person name="Macias-Munoz A."/>
            <person name="McGill C.J."/>
            <person name="Rodriguez I.M."/>
            <person name="Rodriguez B."/>
            <person name="Murad R."/>
            <person name="Mortazavi A."/>
        </authorList>
    </citation>
    <scope>NUCLEOTIDE SEQUENCE [LARGE SCALE GENOMIC DNA]</scope>
    <source>
        <strain evidence="2 3">ALL</strain>
    </source>
</reference>
<evidence type="ECO:0000313" key="2">
    <source>
        <dbReference type="EMBL" id="TMS35114.1"/>
    </source>
</evidence>
<dbReference type="OrthoDB" id="3549872at2759"/>
<accession>A0A4U8UPR6</accession>
<dbReference type="Proteomes" id="UP000298663">
    <property type="component" value="Unassembled WGS sequence"/>
</dbReference>